<dbReference type="RefSeq" id="XP_004352791.1">
    <property type="nucleotide sequence ID" value="XM_004352739.1"/>
</dbReference>
<dbReference type="OrthoDB" id="10264738at2759"/>
<feature type="compositionally biased region" description="Basic and acidic residues" evidence="1">
    <location>
        <begin position="274"/>
        <end position="283"/>
    </location>
</feature>
<evidence type="ECO:0000256" key="1">
    <source>
        <dbReference type="SAM" id="MobiDB-lite"/>
    </source>
</evidence>
<dbReference type="VEuPathDB" id="AmoebaDB:ACA1_068470"/>
<dbReference type="EMBL" id="KB007857">
    <property type="protein sequence ID" value="ELR23263.1"/>
    <property type="molecule type" value="Genomic_DNA"/>
</dbReference>
<feature type="compositionally biased region" description="Polar residues" evidence="1">
    <location>
        <begin position="221"/>
        <end position="232"/>
    </location>
</feature>
<dbReference type="AlphaFoldDB" id="L8HER8"/>
<feature type="compositionally biased region" description="Low complexity" evidence="1">
    <location>
        <begin position="144"/>
        <end position="166"/>
    </location>
</feature>
<evidence type="ECO:0000313" key="3">
    <source>
        <dbReference type="EMBL" id="ELR23263.1"/>
    </source>
</evidence>
<gene>
    <name evidence="3" type="ORF">ACA1_068470</name>
</gene>
<dbReference type="CDD" id="cd00143">
    <property type="entry name" value="PP2Cc"/>
    <property type="match status" value="1"/>
</dbReference>
<dbReference type="STRING" id="1257118.L8HER8"/>
<reference evidence="3 4" key="1">
    <citation type="journal article" date="2013" name="Genome Biol.">
        <title>Genome of Acanthamoeba castellanii highlights extensive lateral gene transfer and early evolution of tyrosine kinase signaling.</title>
        <authorList>
            <person name="Clarke M."/>
            <person name="Lohan A.J."/>
            <person name="Liu B."/>
            <person name="Lagkouvardos I."/>
            <person name="Roy S."/>
            <person name="Zafar N."/>
            <person name="Bertelli C."/>
            <person name="Schilde C."/>
            <person name="Kianianmomeni A."/>
            <person name="Burglin T.R."/>
            <person name="Frech C."/>
            <person name="Turcotte B."/>
            <person name="Kopec K.O."/>
            <person name="Synnott J.M."/>
            <person name="Choo C."/>
            <person name="Paponov I."/>
            <person name="Finkler A."/>
            <person name="Soon Heng Tan C."/>
            <person name="Hutchins A.P."/>
            <person name="Weinmeier T."/>
            <person name="Rattei T."/>
            <person name="Chu J.S."/>
            <person name="Gimenez G."/>
            <person name="Irimia M."/>
            <person name="Rigden D.J."/>
            <person name="Fitzpatrick D.A."/>
            <person name="Lorenzo-Morales J."/>
            <person name="Bateman A."/>
            <person name="Chiu C.H."/>
            <person name="Tang P."/>
            <person name="Hegemann P."/>
            <person name="Fromm H."/>
            <person name="Raoult D."/>
            <person name="Greub G."/>
            <person name="Miranda-Saavedra D."/>
            <person name="Chen N."/>
            <person name="Nash P."/>
            <person name="Ginger M.L."/>
            <person name="Horn M."/>
            <person name="Schaap P."/>
            <person name="Caler L."/>
            <person name="Loftus B."/>
        </authorList>
    </citation>
    <scope>NUCLEOTIDE SEQUENCE [LARGE SCALE GENOMIC DNA]</scope>
    <source>
        <strain evidence="3 4">Neff</strain>
    </source>
</reference>
<dbReference type="InterPro" id="IPR036457">
    <property type="entry name" value="PPM-type-like_dom_sf"/>
</dbReference>
<organism evidence="3 4">
    <name type="scientific">Acanthamoeba castellanii (strain ATCC 30010 / Neff)</name>
    <dbReference type="NCBI Taxonomy" id="1257118"/>
    <lineage>
        <taxon>Eukaryota</taxon>
        <taxon>Amoebozoa</taxon>
        <taxon>Discosea</taxon>
        <taxon>Longamoebia</taxon>
        <taxon>Centramoebida</taxon>
        <taxon>Acanthamoebidae</taxon>
        <taxon>Acanthamoeba</taxon>
    </lineage>
</organism>
<dbReference type="InterPro" id="IPR015655">
    <property type="entry name" value="PP2C"/>
</dbReference>
<dbReference type="GO" id="GO:0004722">
    <property type="term" value="F:protein serine/threonine phosphatase activity"/>
    <property type="evidence" value="ECO:0007669"/>
    <property type="project" value="InterPro"/>
</dbReference>
<evidence type="ECO:0000259" key="2">
    <source>
        <dbReference type="PROSITE" id="PS51746"/>
    </source>
</evidence>
<feature type="compositionally biased region" description="Basic residues" evidence="1">
    <location>
        <begin position="259"/>
        <end position="273"/>
    </location>
</feature>
<feature type="compositionally biased region" description="Basic residues" evidence="1">
    <location>
        <begin position="284"/>
        <end position="302"/>
    </location>
</feature>
<dbReference type="SUPFAM" id="SSF81606">
    <property type="entry name" value="PP2C-like"/>
    <property type="match status" value="1"/>
</dbReference>
<accession>L8HER8</accession>
<dbReference type="SMART" id="SM00332">
    <property type="entry name" value="PP2Cc"/>
    <property type="match status" value="1"/>
</dbReference>
<dbReference type="Pfam" id="PF00481">
    <property type="entry name" value="PP2C"/>
    <property type="match status" value="1"/>
</dbReference>
<dbReference type="GeneID" id="14924236"/>
<keyword evidence="4" id="KW-1185">Reference proteome</keyword>
<feature type="domain" description="PPM-type phosphatase" evidence="2">
    <location>
        <begin position="1"/>
        <end position="137"/>
    </location>
</feature>
<feature type="compositionally biased region" description="Polar residues" evidence="1">
    <location>
        <begin position="329"/>
        <end position="347"/>
    </location>
</feature>
<feature type="compositionally biased region" description="Basic residues" evidence="1">
    <location>
        <begin position="167"/>
        <end position="178"/>
    </location>
</feature>
<dbReference type="PROSITE" id="PS51746">
    <property type="entry name" value="PPM_2"/>
    <property type="match status" value="1"/>
</dbReference>
<evidence type="ECO:0000313" key="4">
    <source>
        <dbReference type="Proteomes" id="UP000011083"/>
    </source>
</evidence>
<dbReference type="Proteomes" id="UP000011083">
    <property type="component" value="Unassembled WGS sequence"/>
</dbReference>
<sequence>MPELCYADECGKAFPLTVDHTPKLVAESERIRALHGFVTSNRVNGVIAISRSLGDASMKPYVSAEPGTCVVNLCREDQFLILACDGCWDTVDNQTAVDIVSHELAASGNPAKAAIKLRDHAFWKGSTDNISVIVVLLDRYLPSDSPVASSSSSCSVGQDAKTTTPRSRTKRAKKRSRTKEKVILPKSSESEPNLAPKSLGRSMSDVMGSPPEEVSGGMLHTSLNFTPTTTGNASGGKAKKPKKGSAVLAAAAEEESVHKDKKKNGRKDKKKEKKVKEPSDTPRKMKMKKRKKPKERRERSRSRSVADAEDCPQFGRNRALSADRDAAISRQTRSSSLSEEASLCNSRKVSKESLVDAGTDDSVPPQSSEHMLLDSKQRNATRAGRSGSVGK</sequence>
<dbReference type="Gene3D" id="3.60.40.10">
    <property type="entry name" value="PPM-type phosphatase domain"/>
    <property type="match status" value="1"/>
</dbReference>
<dbReference type="PANTHER" id="PTHR47992">
    <property type="entry name" value="PROTEIN PHOSPHATASE"/>
    <property type="match status" value="1"/>
</dbReference>
<feature type="region of interest" description="Disordered" evidence="1">
    <location>
        <begin position="144"/>
        <end position="391"/>
    </location>
</feature>
<dbReference type="InterPro" id="IPR001932">
    <property type="entry name" value="PPM-type_phosphatase-like_dom"/>
</dbReference>
<protein>
    <submittedName>
        <fullName evidence="3">Protein phosphatase 2C domain containing protein</fullName>
    </submittedName>
</protein>
<proteinExistence type="predicted"/>
<dbReference type="KEGG" id="acan:ACA1_068470"/>
<name>L8HER8_ACACF</name>